<dbReference type="EMBL" id="RAPO01000010">
    <property type="protein sequence ID" value="RKD86243.1"/>
    <property type="molecule type" value="Genomic_DNA"/>
</dbReference>
<dbReference type="AlphaFoldDB" id="A0A3R7FSP7"/>
<sequence length="175" mass="19468">MTERDTPSPERIERVVESITSEAAWVREPSALSPAEAVATAASDSTDRAELFFTHRCTQARLELVAPSRTSDGVCDLLVRQPLDPGLRATDGDFLAELERAHATIARRNAHEFTEPVEDQSMLLRATVPRRFEPDEVDALLASIGMTVAQVDDLHERIRRPVEQIVSETEHPSRS</sequence>
<accession>A0A3R7FSP7</accession>
<comment type="caution">
    <text evidence="1">The sequence shown here is derived from an EMBL/GenBank/DDBJ whole genome shotgun (WGS) entry which is preliminary data.</text>
</comment>
<name>A0A3R7FSP7_9EURY</name>
<organism evidence="1 2">
    <name type="scientific">Halopiger aswanensis</name>
    <dbReference type="NCBI Taxonomy" id="148449"/>
    <lineage>
        <taxon>Archaea</taxon>
        <taxon>Methanobacteriati</taxon>
        <taxon>Methanobacteriota</taxon>
        <taxon>Stenosarchaea group</taxon>
        <taxon>Halobacteria</taxon>
        <taxon>Halobacteriales</taxon>
        <taxon>Natrialbaceae</taxon>
        <taxon>Halopiger</taxon>
    </lineage>
</organism>
<protein>
    <submittedName>
        <fullName evidence="1">Uncharacterized protein</fullName>
    </submittedName>
</protein>
<proteinExistence type="predicted"/>
<evidence type="ECO:0000313" key="2">
    <source>
        <dbReference type="Proteomes" id="UP000283805"/>
    </source>
</evidence>
<keyword evidence="2" id="KW-1185">Reference proteome</keyword>
<evidence type="ECO:0000313" key="1">
    <source>
        <dbReference type="EMBL" id="RKD86243.1"/>
    </source>
</evidence>
<dbReference type="Proteomes" id="UP000283805">
    <property type="component" value="Unassembled WGS sequence"/>
</dbReference>
<reference evidence="1 2" key="1">
    <citation type="submission" date="2018-09" db="EMBL/GenBank/DDBJ databases">
        <title>Genomic Encyclopedia of Archaeal and Bacterial Type Strains, Phase II (KMG-II): from individual species to whole genera.</title>
        <authorList>
            <person name="Goeker M."/>
        </authorList>
    </citation>
    <scope>NUCLEOTIDE SEQUENCE [LARGE SCALE GENOMIC DNA]</scope>
    <source>
        <strain evidence="1 2">DSM 13151</strain>
    </source>
</reference>
<dbReference type="RefSeq" id="WP_120246932.1">
    <property type="nucleotide sequence ID" value="NZ_RAPO01000010.1"/>
</dbReference>
<gene>
    <name evidence="1" type="ORF">ATJ93_4660</name>
</gene>